<protein>
    <submittedName>
        <fullName evidence="2">Uncharacterized protein</fullName>
    </submittedName>
</protein>
<evidence type="ECO:0000256" key="1">
    <source>
        <dbReference type="SAM" id="MobiDB-lite"/>
    </source>
</evidence>
<dbReference type="Proteomes" id="UP001187192">
    <property type="component" value="Unassembled WGS sequence"/>
</dbReference>
<reference evidence="2" key="1">
    <citation type="submission" date="2023-07" db="EMBL/GenBank/DDBJ databases">
        <title>draft genome sequence of fig (Ficus carica).</title>
        <authorList>
            <person name="Takahashi T."/>
            <person name="Nishimura K."/>
        </authorList>
    </citation>
    <scope>NUCLEOTIDE SEQUENCE</scope>
</reference>
<comment type="caution">
    <text evidence="2">The sequence shown here is derived from an EMBL/GenBank/DDBJ whole genome shotgun (WGS) entry which is preliminary data.</text>
</comment>
<sequence length="99" mass="10449">MNANCNPVERRGKGGKERNSKGSQKNSKSLQTNNAGLGDAAGLRNSGQLPPEDAAPEAQIAGHDAALALPPPRCLSCSSELLEGSEWSEGHQQRRMPSE</sequence>
<evidence type="ECO:0000313" key="2">
    <source>
        <dbReference type="EMBL" id="GMN70336.1"/>
    </source>
</evidence>
<feature type="region of interest" description="Disordered" evidence="1">
    <location>
        <begin position="1"/>
        <end position="75"/>
    </location>
</feature>
<dbReference type="EMBL" id="BTGU01001111">
    <property type="protein sequence ID" value="GMN70336.1"/>
    <property type="molecule type" value="Genomic_DNA"/>
</dbReference>
<organism evidence="2 3">
    <name type="scientific">Ficus carica</name>
    <name type="common">Common fig</name>
    <dbReference type="NCBI Taxonomy" id="3494"/>
    <lineage>
        <taxon>Eukaryota</taxon>
        <taxon>Viridiplantae</taxon>
        <taxon>Streptophyta</taxon>
        <taxon>Embryophyta</taxon>
        <taxon>Tracheophyta</taxon>
        <taxon>Spermatophyta</taxon>
        <taxon>Magnoliopsida</taxon>
        <taxon>eudicotyledons</taxon>
        <taxon>Gunneridae</taxon>
        <taxon>Pentapetalae</taxon>
        <taxon>rosids</taxon>
        <taxon>fabids</taxon>
        <taxon>Rosales</taxon>
        <taxon>Moraceae</taxon>
        <taxon>Ficeae</taxon>
        <taxon>Ficus</taxon>
    </lineage>
</organism>
<dbReference type="AlphaFoldDB" id="A0AA88EER4"/>
<gene>
    <name evidence="2" type="ORF">TIFTF001_039380</name>
</gene>
<name>A0AA88EER4_FICCA</name>
<feature type="compositionally biased region" description="Polar residues" evidence="1">
    <location>
        <begin position="21"/>
        <end position="35"/>
    </location>
</feature>
<evidence type="ECO:0000313" key="3">
    <source>
        <dbReference type="Proteomes" id="UP001187192"/>
    </source>
</evidence>
<feature type="compositionally biased region" description="Basic and acidic residues" evidence="1">
    <location>
        <begin position="8"/>
        <end position="20"/>
    </location>
</feature>
<proteinExistence type="predicted"/>
<accession>A0AA88EER4</accession>
<keyword evidence="3" id="KW-1185">Reference proteome</keyword>